<proteinExistence type="predicted"/>
<evidence type="ECO:0000313" key="3">
    <source>
        <dbReference type="Proteomes" id="UP001529085"/>
    </source>
</evidence>
<name>A0ABT6FYJ6_9FLAO</name>
<reference evidence="2 3" key="1">
    <citation type="submission" date="2023-03" db="EMBL/GenBank/DDBJ databases">
        <title>Strain YYF002 represents a novel species in the genus Winogradskyella isolated from seawater.</title>
        <authorList>
            <person name="Fu Z.-Y."/>
        </authorList>
    </citation>
    <scope>NUCLEOTIDE SEQUENCE [LARGE SCALE GENOMIC DNA]</scope>
    <source>
        <strain evidence="2 3">YYF002</strain>
    </source>
</reference>
<keyword evidence="1" id="KW-1133">Transmembrane helix</keyword>
<keyword evidence="1" id="KW-0472">Membrane</keyword>
<comment type="caution">
    <text evidence="2">The sequence shown here is derived from an EMBL/GenBank/DDBJ whole genome shotgun (WGS) entry which is preliminary data.</text>
</comment>
<feature type="transmembrane region" description="Helical" evidence="1">
    <location>
        <begin position="98"/>
        <end position="118"/>
    </location>
</feature>
<sequence length="135" mass="15150">MKSARKQIRLISVILTSLILFQSCRVYHKEHVTLDKAVEEGKRVKILTKNGIKLKFKKIVHSDGVYYGIKRVKGNDQLNLIDPNSIESIRLHNKTMSIIYGTGVGLLISGVVLSVIFITTWDGPNLDFAPVSFPN</sequence>
<dbReference type="Proteomes" id="UP001529085">
    <property type="component" value="Unassembled WGS sequence"/>
</dbReference>
<accession>A0ABT6FYJ6</accession>
<dbReference type="EMBL" id="JARSBN010000001">
    <property type="protein sequence ID" value="MDG4714750.1"/>
    <property type="molecule type" value="Genomic_DNA"/>
</dbReference>
<keyword evidence="1" id="KW-0812">Transmembrane</keyword>
<evidence type="ECO:0000313" key="2">
    <source>
        <dbReference type="EMBL" id="MDG4714750.1"/>
    </source>
</evidence>
<dbReference type="RefSeq" id="WP_278004216.1">
    <property type="nucleotide sequence ID" value="NZ_JARSBN010000001.1"/>
</dbReference>
<keyword evidence="3" id="KW-1185">Reference proteome</keyword>
<evidence type="ECO:0000256" key="1">
    <source>
        <dbReference type="SAM" id="Phobius"/>
    </source>
</evidence>
<organism evidence="2 3">
    <name type="scientific">Winogradskyella marincola</name>
    <dbReference type="NCBI Taxonomy" id="3037795"/>
    <lineage>
        <taxon>Bacteria</taxon>
        <taxon>Pseudomonadati</taxon>
        <taxon>Bacteroidota</taxon>
        <taxon>Flavobacteriia</taxon>
        <taxon>Flavobacteriales</taxon>
        <taxon>Flavobacteriaceae</taxon>
        <taxon>Winogradskyella</taxon>
    </lineage>
</organism>
<gene>
    <name evidence="2" type="ORF">P7122_02615</name>
</gene>
<protein>
    <submittedName>
        <fullName evidence="2">Uncharacterized protein</fullName>
    </submittedName>
</protein>
<dbReference type="PROSITE" id="PS51257">
    <property type="entry name" value="PROKAR_LIPOPROTEIN"/>
    <property type="match status" value="1"/>
</dbReference>